<keyword evidence="10" id="KW-0626">Porin</keyword>
<keyword evidence="13" id="KW-0998">Cell outer membrane</keyword>
<dbReference type="Gene3D" id="1.20.5.70">
    <property type="match status" value="1"/>
</dbReference>
<evidence type="ECO:0000256" key="10">
    <source>
        <dbReference type="ARBA" id="ARBA00023114"/>
    </source>
</evidence>
<dbReference type="Proteomes" id="UP001595640">
    <property type="component" value="Unassembled WGS sequence"/>
</dbReference>
<evidence type="ECO:0000256" key="13">
    <source>
        <dbReference type="ARBA" id="ARBA00023237"/>
    </source>
</evidence>
<keyword evidence="20" id="KW-1185">Reference proteome</keyword>
<evidence type="ECO:0000259" key="18">
    <source>
        <dbReference type="Pfam" id="PF22461"/>
    </source>
</evidence>
<feature type="domain" description="SLBB" evidence="18">
    <location>
        <begin position="182"/>
        <end position="260"/>
    </location>
</feature>
<protein>
    <submittedName>
        <fullName evidence="19">Polysaccharide export protein</fullName>
    </submittedName>
</protein>
<dbReference type="Gene3D" id="3.30.1950.10">
    <property type="entry name" value="wza like domain"/>
    <property type="match status" value="1"/>
</dbReference>
<evidence type="ECO:0000256" key="12">
    <source>
        <dbReference type="ARBA" id="ARBA00023139"/>
    </source>
</evidence>
<feature type="domain" description="Polysaccharide export protein N-terminal" evidence="16">
    <location>
        <begin position="92"/>
        <end position="176"/>
    </location>
</feature>
<feature type="chain" id="PRO_5047224337" evidence="15">
    <location>
        <begin position="36"/>
        <end position="387"/>
    </location>
</feature>
<keyword evidence="12" id="KW-0564">Palmitate</keyword>
<evidence type="ECO:0000256" key="11">
    <source>
        <dbReference type="ARBA" id="ARBA00023136"/>
    </source>
</evidence>
<keyword evidence="3" id="KW-0813">Transport</keyword>
<dbReference type="InterPro" id="IPR040716">
    <property type="entry name" value="Wza_C"/>
</dbReference>
<evidence type="ECO:0000256" key="3">
    <source>
        <dbReference type="ARBA" id="ARBA00022448"/>
    </source>
</evidence>
<feature type="domain" description="SLBB" evidence="18">
    <location>
        <begin position="266"/>
        <end position="352"/>
    </location>
</feature>
<dbReference type="EMBL" id="JBHRUH010000010">
    <property type="protein sequence ID" value="MFC3291395.1"/>
    <property type="molecule type" value="Genomic_DNA"/>
</dbReference>
<keyword evidence="4" id="KW-1134">Transmembrane beta strand</keyword>
<name>A0ABV7LYV2_9GAMM</name>
<keyword evidence="6" id="KW-0812">Transmembrane</keyword>
<evidence type="ECO:0000313" key="19">
    <source>
        <dbReference type="EMBL" id="MFC3291395.1"/>
    </source>
</evidence>
<evidence type="ECO:0000256" key="2">
    <source>
        <dbReference type="ARBA" id="ARBA00009450"/>
    </source>
</evidence>
<dbReference type="Pfam" id="PF22461">
    <property type="entry name" value="SLBB_2"/>
    <property type="match status" value="2"/>
</dbReference>
<feature type="domain" description="Outer-membrane lipoprotein Wza C-terminal" evidence="17">
    <location>
        <begin position="355"/>
        <end position="382"/>
    </location>
</feature>
<comment type="subcellular location">
    <subcellularLocation>
        <location evidence="1">Cell outer membrane</location>
        <topology evidence="1">Multi-pass membrane protein</topology>
    </subcellularLocation>
</comment>
<dbReference type="InterPro" id="IPR049712">
    <property type="entry name" value="Poly_export"/>
</dbReference>
<keyword evidence="5" id="KW-0762">Sugar transport</keyword>
<dbReference type="PROSITE" id="PS51257">
    <property type="entry name" value="PROKAR_LIPOPROTEIN"/>
    <property type="match status" value="1"/>
</dbReference>
<proteinExistence type="inferred from homology"/>
<dbReference type="Pfam" id="PF18412">
    <property type="entry name" value="Wza_C"/>
    <property type="match status" value="1"/>
</dbReference>
<evidence type="ECO:0000259" key="17">
    <source>
        <dbReference type="Pfam" id="PF18412"/>
    </source>
</evidence>
<evidence type="ECO:0000259" key="16">
    <source>
        <dbReference type="Pfam" id="PF02563"/>
    </source>
</evidence>
<organism evidence="19 20">
    <name type="scientific">Modicisalibacter luteus</name>
    <dbReference type="NCBI Taxonomy" id="453962"/>
    <lineage>
        <taxon>Bacteria</taxon>
        <taxon>Pseudomonadati</taxon>
        <taxon>Pseudomonadota</taxon>
        <taxon>Gammaproteobacteria</taxon>
        <taxon>Oceanospirillales</taxon>
        <taxon>Halomonadaceae</taxon>
        <taxon>Modicisalibacter</taxon>
    </lineage>
</organism>
<evidence type="ECO:0000256" key="8">
    <source>
        <dbReference type="ARBA" id="ARBA00023047"/>
    </source>
</evidence>
<evidence type="ECO:0000256" key="5">
    <source>
        <dbReference type="ARBA" id="ARBA00022597"/>
    </source>
</evidence>
<dbReference type="Pfam" id="PF02563">
    <property type="entry name" value="Poly_export"/>
    <property type="match status" value="1"/>
</dbReference>
<reference evidence="20" key="1">
    <citation type="journal article" date="2019" name="Int. J. Syst. Evol. Microbiol.">
        <title>The Global Catalogue of Microorganisms (GCM) 10K type strain sequencing project: providing services to taxonomists for standard genome sequencing and annotation.</title>
        <authorList>
            <consortium name="The Broad Institute Genomics Platform"/>
            <consortium name="The Broad Institute Genome Sequencing Center for Infectious Disease"/>
            <person name="Wu L."/>
            <person name="Ma J."/>
        </authorList>
    </citation>
    <scope>NUCLEOTIDE SEQUENCE [LARGE SCALE GENOMIC DNA]</scope>
    <source>
        <strain evidence="20">KCTC 12847</strain>
    </source>
</reference>
<evidence type="ECO:0000313" key="20">
    <source>
        <dbReference type="Proteomes" id="UP001595640"/>
    </source>
</evidence>
<gene>
    <name evidence="19" type="ORF">ACFOEI_04880</name>
</gene>
<dbReference type="PANTHER" id="PTHR33619">
    <property type="entry name" value="POLYSACCHARIDE EXPORT PROTEIN GFCE-RELATED"/>
    <property type="match status" value="1"/>
</dbReference>
<keyword evidence="14" id="KW-0449">Lipoprotein</keyword>
<evidence type="ECO:0000256" key="9">
    <source>
        <dbReference type="ARBA" id="ARBA00023065"/>
    </source>
</evidence>
<keyword evidence="8" id="KW-0625">Polysaccharide transport</keyword>
<dbReference type="InterPro" id="IPR003715">
    <property type="entry name" value="Poly_export_N"/>
</dbReference>
<dbReference type="NCBIfam" id="NF011658">
    <property type="entry name" value="PRK15078.1"/>
    <property type="match status" value="1"/>
</dbReference>
<dbReference type="PANTHER" id="PTHR33619:SF3">
    <property type="entry name" value="POLYSACCHARIDE EXPORT PROTEIN GFCE-RELATED"/>
    <property type="match status" value="1"/>
</dbReference>
<comment type="caution">
    <text evidence="19">The sequence shown here is derived from an EMBL/GenBank/DDBJ whole genome shotgun (WGS) entry which is preliminary data.</text>
</comment>
<evidence type="ECO:0000256" key="14">
    <source>
        <dbReference type="ARBA" id="ARBA00023288"/>
    </source>
</evidence>
<dbReference type="RefSeq" id="WP_340139745.1">
    <property type="nucleotide sequence ID" value="NZ_JBHRUH010000010.1"/>
</dbReference>
<evidence type="ECO:0000256" key="4">
    <source>
        <dbReference type="ARBA" id="ARBA00022452"/>
    </source>
</evidence>
<keyword evidence="7 15" id="KW-0732">Signal</keyword>
<dbReference type="Gene3D" id="3.10.560.10">
    <property type="entry name" value="Outer membrane lipoprotein wza domain like"/>
    <property type="match status" value="2"/>
</dbReference>
<evidence type="ECO:0000256" key="1">
    <source>
        <dbReference type="ARBA" id="ARBA00004571"/>
    </source>
</evidence>
<comment type="similarity">
    <text evidence="2">Belongs to the BexD/CtrA/VexA family.</text>
</comment>
<evidence type="ECO:0000256" key="6">
    <source>
        <dbReference type="ARBA" id="ARBA00022692"/>
    </source>
</evidence>
<dbReference type="InterPro" id="IPR054765">
    <property type="entry name" value="SLBB_dom"/>
</dbReference>
<keyword evidence="11" id="KW-0472">Membrane</keyword>
<keyword evidence="9" id="KW-0406">Ion transport</keyword>
<feature type="signal peptide" evidence="15">
    <location>
        <begin position="1"/>
        <end position="35"/>
    </location>
</feature>
<sequence length="387" mass="41920">MRANKKMLTRLMQNRTRWGMPAAGVLLAMGLSACAAAPGGHIDYEAESDPLSEVNVDVQPITLDLIQEMNATTRDPADVALVNSGRPAESTPDYDYYIGRGDVLNIIVYDHPELTIPAGSERSAAESGNVVHSDGTIFYPYVGQVNVVGRTVHDVRNEIQRRLADFIAEPQVDVKVAAYNSQKAYVTGQVNSPGQFPITNVPLRVLDAISQAGGLTDSANWREVVLSRDNTDTSLSVYEMLVYGDLKQNLLLEDGDVLHVPEVGNQQVFVMGQVNQPASLAMGNTRLSLTAAISQAGGIDEGNANASGIFVIRRNPVPSDTYATVYQLDASNAAAFVIGSQFMLEPTDVVYVTAAPLARWNRVLRLLLPSLTTIYQATEVNENIQDL</sequence>
<accession>A0ABV7LYV2</accession>
<evidence type="ECO:0000256" key="7">
    <source>
        <dbReference type="ARBA" id="ARBA00022729"/>
    </source>
</evidence>
<evidence type="ECO:0000256" key="15">
    <source>
        <dbReference type="SAM" id="SignalP"/>
    </source>
</evidence>